<feature type="domain" description="Fe/B12 periplasmic-binding" evidence="3">
    <location>
        <begin position="67"/>
        <end position="312"/>
    </location>
</feature>
<dbReference type="HOGENOM" id="CLU_038034_2_1_2"/>
<dbReference type="PANTHER" id="PTHR30535">
    <property type="entry name" value="VITAMIN B12-BINDING PROTEIN"/>
    <property type="match status" value="1"/>
</dbReference>
<dbReference type="PANTHER" id="PTHR30535:SF34">
    <property type="entry name" value="MOLYBDATE-BINDING PROTEIN MOLA"/>
    <property type="match status" value="1"/>
</dbReference>
<dbReference type="InterPro" id="IPR002491">
    <property type="entry name" value="ABC_transptr_periplasmic_BD"/>
</dbReference>
<dbReference type="Gene3D" id="3.40.50.1980">
    <property type="entry name" value="Nitrogenase molybdenum iron protein domain"/>
    <property type="match status" value="2"/>
</dbReference>
<feature type="transmembrane region" description="Helical" evidence="2">
    <location>
        <begin position="363"/>
        <end position="383"/>
    </location>
</feature>
<accession>G0LGX0</accession>
<keyword evidence="2" id="KW-0472">Membrane</keyword>
<protein>
    <submittedName>
        <fullName evidence="4">ABC-type transport system periplasmic substrate-binding protein (Probable substrate cobalamin)</fullName>
    </submittedName>
</protein>
<organism evidence="4 5">
    <name type="scientific">Haloquadratum walsbyi (strain DSM 16854 / JCM 12705 / C23)</name>
    <dbReference type="NCBI Taxonomy" id="768065"/>
    <lineage>
        <taxon>Archaea</taxon>
        <taxon>Methanobacteriati</taxon>
        <taxon>Methanobacteriota</taxon>
        <taxon>Stenosarchaea group</taxon>
        <taxon>Halobacteria</taxon>
        <taxon>Halobacteriales</taxon>
        <taxon>Haloferacaceae</taxon>
        <taxon>Haloquadratum</taxon>
    </lineage>
</organism>
<dbReference type="NCBIfam" id="TIGR04281">
    <property type="entry name" value="peripla_PGF_1"/>
    <property type="match status" value="1"/>
</dbReference>
<dbReference type="AlphaFoldDB" id="G0LGX0"/>
<dbReference type="Pfam" id="PF01497">
    <property type="entry name" value="Peripla_BP_2"/>
    <property type="match status" value="1"/>
</dbReference>
<dbReference type="KEGG" id="hwc:Hqrw_1742"/>
<dbReference type="Proteomes" id="UP000007954">
    <property type="component" value="Chromosome"/>
</dbReference>
<gene>
    <name evidence="4" type="primary">btuF</name>
    <name evidence="4" type="ordered locus">Hqrw_1742</name>
</gene>
<evidence type="ECO:0000259" key="3">
    <source>
        <dbReference type="PROSITE" id="PS50983"/>
    </source>
</evidence>
<evidence type="ECO:0000256" key="2">
    <source>
        <dbReference type="SAM" id="Phobius"/>
    </source>
</evidence>
<feature type="compositionally biased region" description="Polar residues" evidence="1">
    <location>
        <begin position="343"/>
        <end position="358"/>
    </location>
</feature>
<evidence type="ECO:0000256" key="1">
    <source>
        <dbReference type="SAM" id="MobiDB-lite"/>
    </source>
</evidence>
<keyword evidence="2" id="KW-1133">Transmembrane helix</keyword>
<proteinExistence type="predicted"/>
<feature type="region of interest" description="Disordered" evidence="1">
    <location>
        <begin position="315"/>
        <end position="358"/>
    </location>
</feature>
<name>G0LGX0_HALWC</name>
<dbReference type="SUPFAM" id="SSF53807">
    <property type="entry name" value="Helical backbone' metal receptor"/>
    <property type="match status" value="1"/>
</dbReference>
<reference evidence="4 5" key="1">
    <citation type="journal article" date="2011" name="PLoS ONE">
        <title>Haloquadratum walsbyi: limited diversity in a global pond.</title>
        <authorList>
            <person name="Dyall-Smith M."/>
            <person name="Pfeiffer F."/>
            <person name="Klee K."/>
            <person name="Palm P."/>
            <person name="Gross K."/>
            <person name="Schuster S.C."/>
            <person name="Rampp M."/>
            <person name="Oesterhelt D."/>
        </authorList>
    </citation>
    <scope>NUCLEOTIDE SEQUENCE [LARGE SCALE GENOMIC DNA]</scope>
    <source>
        <strain evidence="5">DSM 16854 / JCM 12705 / C23</strain>
    </source>
</reference>
<evidence type="ECO:0000313" key="5">
    <source>
        <dbReference type="Proteomes" id="UP000007954"/>
    </source>
</evidence>
<sequence length="386" mass="40858">MHTHSYHSTSRINSKTVHNTMSATTAVSGDSNTENRGSSVTTTACTYPLTVTDATGTTVRIMSDPDRVVTLNPSAAQTMWEIGAQNEVVGVSRYASYLNGTASKQNVSGAGGPSVERVLAATPDLVLVPNSTHSASPDRIAQLRAQGLTLVVFPQATSLTAVIEKTERIGRLTGNCAAGDARATELQQSINRIERVTEDTDRPVGVNVFYGYTSGNNTFIDEIIETGGLENGAANAGLSGFVPITDESVVAIDPTWIVIPTSAPLPKTPAYNSTTAYQNNNIIRVETEHIQQPAPRAIYAVETILQATHPAASDEYQQLETTTPSANTSSSESSESNVSQTTARQMRSTPSGVTATQTNSPGFGIVHVVFTAIGSVIIVCIIFPRE</sequence>
<evidence type="ECO:0000313" key="4">
    <source>
        <dbReference type="EMBL" id="CCC39672.1"/>
    </source>
</evidence>
<feature type="compositionally biased region" description="Low complexity" evidence="1">
    <location>
        <begin position="320"/>
        <end position="342"/>
    </location>
</feature>
<keyword evidence="2" id="KW-0812">Transmembrane</keyword>
<dbReference type="InterPro" id="IPR050902">
    <property type="entry name" value="ABC_Transporter_SBP"/>
</dbReference>
<dbReference type="InterPro" id="IPR026469">
    <property type="entry name" value="Peripla_PGF_1"/>
</dbReference>
<dbReference type="PROSITE" id="PS50983">
    <property type="entry name" value="FE_B12_PBP"/>
    <property type="match status" value="1"/>
</dbReference>
<dbReference type="EMBL" id="FR746099">
    <property type="protein sequence ID" value="CCC39672.1"/>
    <property type="molecule type" value="Genomic_DNA"/>
</dbReference>